<evidence type="ECO:0000313" key="5">
    <source>
        <dbReference type="Proteomes" id="UP000254537"/>
    </source>
</evidence>
<accession>A0A345Y6R6</accession>
<feature type="compositionally biased region" description="Low complexity" evidence="1">
    <location>
        <begin position="533"/>
        <end position="544"/>
    </location>
</feature>
<feature type="region of interest" description="Disordered" evidence="1">
    <location>
        <begin position="518"/>
        <end position="549"/>
    </location>
</feature>
<dbReference type="PANTHER" id="PTHR38812:SF2">
    <property type="entry name" value="MU-LIKE PROPHAGE FLUMU PROTEIN GP42"/>
    <property type="match status" value="1"/>
</dbReference>
<dbReference type="InterPro" id="IPR013491">
    <property type="entry name" value="Tape_meas_N"/>
</dbReference>
<protein>
    <recommendedName>
        <fullName evidence="3">Tape measure protein N-terminal domain-containing protein</fullName>
    </recommendedName>
</protein>
<feature type="transmembrane region" description="Helical" evidence="2">
    <location>
        <begin position="342"/>
        <end position="365"/>
    </location>
</feature>
<reference evidence="4 5" key="1">
    <citation type="submission" date="2018-07" db="EMBL/GenBank/DDBJ databases">
        <title>Crenobacter cavernae sp. nov., isolated from a karst cave.</title>
        <authorList>
            <person name="Zhu H."/>
        </authorList>
    </citation>
    <scope>NUCLEOTIDE SEQUENCE [LARGE SCALE GENOMIC DNA]</scope>
    <source>
        <strain evidence="4 5">K1W11S-77</strain>
    </source>
</reference>
<dbReference type="EMBL" id="CP031337">
    <property type="protein sequence ID" value="AXK39618.1"/>
    <property type="molecule type" value="Genomic_DNA"/>
</dbReference>
<dbReference type="PANTHER" id="PTHR38812">
    <property type="entry name" value="MU-LIKE PROPHAGE FLUMU PROTEIN GP42"/>
    <property type="match status" value="1"/>
</dbReference>
<organism evidence="4 5">
    <name type="scientific">Crenobacter cavernae</name>
    <dbReference type="NCBI Taxonomy" id="2290923"/>
    <lineage>
        <taxon>Bacteria</taxon>
        <taxon>Pseudomonadati</taxon>
        <taxon>Pseudomonadota</taxon>
        <taxon>Betaproteobacteria</taxon>
        <taxon>Neisseriales</taxon>
        <taxon>Neisseriaceae</taxon>
        <taxon>Crenobacter</taxon>
    </lineage>
</organism>
<sequence>MTAQARAQIEVGVVDKATARLRDINKAFAGLKANAYISRAAKGLKELGKEMGLGRVAESVGRVKDAVGDTVGVLGRYAAAGGVAAVVAGGIVGGMVNTASEFERFESVLETLEGTQAKAAKSMDWVSDFAAKTPYELAEVTDSFVKLRAYGIDPIKGDQLRTLGDTAAAMSKPVMQAVEAIADAVTGENERLKEFGIKASKVGKSFVYEYTDKNGKQRKAKAGSENRDQIRETLNSIWNEKYSGAMDRMSKTWSGMVSNLKDQWARFQMMVMKAGVFDWLKDKLQGFLAKVDTMAANGTLQAWAEDVGTRMKEAFVGIWEAGQQFAEFVVELKDMLGGWKNLMIAVGAVLAGPLLMALVSLTGAVWSLGVALYATPVGWAVAALAAIAAAAVALYMNWDKVVSWVGDLLGVFRGDWGATFDALKTLFLNFTPLGWMIQAIAPLSPYLQAAWDWIKGVFAAGFELLKFAFLNFTPLGWMIQALEPLKAYVGQVFDWIADKLSWMRDAASAIGNAISSSDGGPSAGRYGVPTRQSAAPPARPSALPAGGGSQVVTKDAAVKVVFENMPSGAKAVPVKNDGVKLTVQQGYYSPTSS</sequence>
<dbReference type="Proteomes" id="UP000254537">
    <property type="component" value="Chromosome"/>
</dbReference>
<keyword evidence="2" id="KW-0472">Membrane</keyword>
<evidence type="ECO:0000256" key="1">
    <source>
        <dbReference type="SAM" id="MobiDB-lite"/>
    </source>
</evidence>
<proteinExistence type="predicted"/>
<dbReference type="AlphaFoldDB" id="A0A345Y6R6"/>
<dbReference type="Pfam" id="PF20155">
    <property type="entry name" value="TMP_3"/>
    <property type="match status" value="1"/>
</dbReference>
<keyword evidence="2" id="KW-1133">Transmembrane helix</keyword>
<evidence type="ECO:0000256" key="2">
    <source>
        <dbReference type="SAM" id="Phobius"/>
    </source>
</evidence>
<dbReference type="KEGG" id="ccah:DWG20_09275"/>
<evidence type="ECO:0000259" key="3">
    <source>
        <dbReference type="Pfam" id="PF20155"/>
    </source>
</evidence>
<evidence type="ECO:0000313" key="4">
    <source>
        <dbReference type="EMBL" id="AXK39618.1"/>
    </source>
</evidence>
<dbReference type="RefSeq" id="WP_115433550.1">
    <property type="nucleotide sequence ID" value="NZ_CP031337.1"/>
</dbReference>
<gene>
    <name evidence="4" type="ORF">DWG20_09275</name>
</gene>
<dbReference type="InterPro" id="IPR053058">
    <property type="entry name" value="Mulikevirus_tape_measure"/>
</dbReference>
<feature type="transmembrane region" description="Helical" evidence="2">
    <location>
        <begin position="377"/>
        <end position="396"/>
    </location>
</feature>
<name>A0A345Y6R6_9NEIS</name>
<dbReference type="OrthoDB" id="7063692at2"/>
<feature type="domain" description="Tape measure protein N-terminal" evidence="3">
    <location>
        <begin position="94"/>
        <end position="268"/>
    </location>
</feature>
<keyword evidence="2" id="KW-0812">Transmembrane</keyword>